<accession>A0ABS5URI4</accession>
<organism evidence="2 3">
    <name type="scientific">Bifidobacterium santillanense</name>
    <dbReference type="NCBI Taxonomy" id="2809028"/>
    <lineage>
        <taxon>Bacteria</taxon>
        <taxon>Bacillati</taxon>
        <taxon>Actinomycetota</taxon>
        <taxon>Actinomycetes</taxon>
        <taxon>Bifidobacteriales</taxon>
        <taxon>Bifidobacteriaceae</taxon>
        <taxon>Bifidobacterium</taxon>
    </lineage>
</organism>
<keyword evidence="3" id="KW-1185">Reference proteome</keyword>
<gene>
    <name evidence="2" type="ORF">JS528_09310</name>
</gene>
<evidence type="ECO:0000313" key="3">
    <source>
        <dbReference type="Proteomes" id="UP000773064"/>
    </source>
</evidence>
<comment type="caution">
    <text evidence="2">The sequence shown here is derived from an EMBL/GenBank/DDBJ whole genome shotgun (WGS) entry which is preliminary data.</text>
</comment>
<keyword evidence="1" id="KW-1133">Transmembrane helix</keyword>
<feature type="transmembrane region" description="Helical" evidence="1">
    <location>
        <begin position="12"/>
        <end position="32"/>
    </location>
</feature>
<keyword evidence="1" id="KW-0812">Transmembrane</keyword>
<sequence>MQDEKKKSKKGLIIGVVAVIVVVVVAVVAFMLTNGGGKASAESIENCQLQVEALAAHQEDLKTTQESADEAAKLTAKDVQDPSVLKDLKAARAEVDALGDAPTCPANGSQQDVDNAIQSIRDYADNLRGATSSLDAAAKAAIASTGADAE</sequence>
<name>A0ABS5URI4_9BIFI</name>
<keyword evidence="1" id="KW-0472">Membrane</keyword>
<proteinExistence type="predicted"/>
<evidence type="ECO:0000256" key="1">
    <source>
        <dbReference type="SAM" id="Phobius"/>
    </source>
</evidence>
<protein>
    <recommendedName>
        <fullName evidence="4">Colicin transporter</fullName>
    </recommendedName>
</protein>
<dbReference type="EMBL" id="JAFEJS010000011">
    <property type="protein sequence ID" value="MBT1173532.1"/>
    <property type="molecule type" value="Genomic_DNA"/>
</dbReference>
<evidence type="ECO:0000313" key="2">
    <source>
        <dbReference type="EMBL" id="MBT1173532.1"/>
    </source>
</evidence>
<dbReference type="RefSeq" id="WP_214358785.1">
    <property type="nucleotide sequence ID" value="NZ_JAFEJS010000011.1"/>
</dbReference>
<evidence type="ECO:0008006" key="4">
    <source>
        <dbReference type="Google" id="ProtNLM"/>
    </source>
</evidence>
<dbReference type="Proteomes" id="UP000773064">
    <property type="component" value="Unassembled WGS sequence"/>
</dbReference>
<reference evidence="2 3" key="1">
    <citation type="journal article" date="2021" name="Environ. Microbiol.">
        <title>Genetic insights into the dark matter of the mammalian gut microbiota through targeted genome reconstruction.</title>
        <authorList>
            <person name="Lugli G.A."/>
            <person name="Alessandri G."/>
            <person name="Milani C."/>
            <person name="Viappiani A."/>
            <person name="Fontana F."/>
            <person name="Tarracchini C."/>
            <person name="Mancabelli L."/>
            <person name="Argentini C."/>
            <person name="Ruiz L."/>
            <person name="Margolles A."/>
            <person name="van Sinderen D."/>
            <person name="Turroni F."/>
            <person name="Ventura M."/>
        </authorList>
    </citation>
    <scope>NUCLEOTIDE SEQUENCE [LARGE SCALE GENOMIC DNA]</scope>
    <source>
        <strain evidence="2 3">MA2</strain>
    </source>
</reference>